<dbReference type="GO" id="GO:0005829">
    <property type="term" value="C:cytosol"/>
    <property type="evidence" value="ECO:0007669"/>
    <property type="project" value="TreeGrafter"/>
</dbReference>
<dbReference type="GeneID" id="31891726"/>
<proteinExistence type="predicted"/>
<dbReference type="InterPro" id="IPR002821">
    <property type="entry name" value="Hydantoinase_A"/>
</dbReference>
<dbReference type="Proteomes" id="UP000046373">
    <property type="component" value="Unassembled WGS sequence"/>
</dbReference>
<dbReference type="AlphaFoldDB" id="A0A090FEB8"/>
<accession>A0A090FEB8</accession>
<dbReference type="PANTHER" id="PTHR11365:SF2">
    <property type="entry name" value="5-OXOPROLINASE"/>
    <property type="match status" value="1"/>
</dbReference>
<feature type="domain" description="Hydantoinase/oxoprolinase N-terminal" evidence="2">
    <location>
        <begin position="13"/>
        <end position="174"/>
    </location>
</feature>
<dbReference type="PANTHER" id="PTHR11365">
    <property type="entry name" value="5-OXOPROLINASE RELATED"/>
    <property type="match status" value="1"/>
</dbReference>
<dbReference type="Pfam" id="PF05378">
    <property type="entry name" value="Hydant_A_N"/>
    <property type="match status" value="1"/>
</dbReference>
<feature type="domain" description="Hydantoinase A/oxoprolinase" evidence="1">
    <location>
        <begin position="195"/>
        <end position="326"/>
    </location>
</feature>
<dbReference type="GO" id="GO:0006749">
    <property type="term" value="P:glutathione metabolic process"/>
    <property type="evidence" value="ECO:0007669"/>
    <property type="project" value="TreeGrafter"/>
</dbReference>
<protein>
    <submittedName>
        <fullName evidence="3">Hydantoinase/oxoprolinase</fullName>
    </submittedName>
</protein>
<evidence type="ECO:0000259" key="2">
    <source>
        <dbReference type="Pfam" id="PF05378"/>
    </source>
</evidence>
<dbReference type="SUPFAM" id="SSF53067">
    <property type="entry name" value="Actin-like ATPase domain"/>
    <property type="match status" value="2"/>
</dbReference>
<evidence type="ECO:0000259" key="1">
    <source>
        <dbReference type="Pfam" id="PF01968"/>
    </source>
</evidence>
<dbReference type="InterPro" id="IPR045079">
    <property type="entry name" value="Oxoprolinase-like"/>
</dbReference>
<dbReference type="InterPro" id="IPR008040">
    <property type="entry name" value="Hydant_A_N"/>
</dbReference>
<dbReference type="GO" id="GO:0017168">
    <property type="term" value="F:5-oxoprolinase (ATP-hydrolyzing) activity"/>
    <property type="evidence" value="ECO:0007669"/>
    <property type="project" value="TreeGrafter"/>
</dbReference>
<name>A0A090FEB8_MESPL</name>
<evidence type="ECO:0000313" key="3">
    <source>
        <dbReference type="EMBL" id="CDX39899.1"/>
    </source>
</evidence>
<dbReference type="EMBL" id="CCNB01000019">
    <property type="protein sequence ID" value="CDX39899.1"/>
    <property type="molecule type" value="Genomic_DNA"/>
</dbReference>
<evidence type="ECO:0000313" key="4">
    <source>
        <dbReference type="Proteomes" id="UP000046373"/>
    </source>
</evidence>
<gene>
    <name evidence="3" type="ORF">MPLDJ20_260166</name>
</gene>
<reference evidence="3 4" key="1">
    <citation type="submission" date="2014-08" db="EMBL/GenBank/DDBJ databases">
        <authorList>
            <person name="Moulin Lionel"/>
        </authorList>
    </citation>
    <scope>NUCLEOTIDE SEQUENCE [LARGE SCALE GENOMIC DNA]</scope>
</reference>
<dbReference type="InterPro" id="IPR043129">
    <property type="entry name" value="ATPase_NBD"/>
</dbReference>
<dbReference type="Pfam" id="PF01968">
    <property type="entry name" value="Hydantoinase_A"/>
    <property type="match status" value="1"/>
</dbReference>
<sequence>MNAGVGQAFPLYLGIDTGGTYTDAVLWSEATGIVAKAKSLTTRHDLAEGIAGAVDAVLGEAAISPAAIKLVSMSTTLATNALIEGQGGRVALVMIGFAEDDLARSGLAKALGPDPVIFCPGGHDVHGEPRSLALDALAQELPMLAETVSGVAVASYFAVRNPGHEIAARELIQQRSRLPVTCSHELSSKLGGPRRALTTLLNARLISLIARLIDATEGFLEKRGIAAPLMMVRGDGTLVTTRFARARPIETILSGPAASLVGARYLTELDDAVISDIGGTTTDVAVLEGGRLRLDPEGATVGGQRTMVEAVAMRTFGLGGDSEVSLQERSLTSAILLGPRRLVPLALAAVEHGDAVGKDLRRQLLKPITGRLDGRFALRTGVPDRLAAGLTITEARLYAAISAVPAALDELLMSTSQVATLNRLVARGLVHIVGFTPSDAAHVLGRQANWDPVAARLGAELFARRRDGQGHQIAKDAAAFSEMVLACVTQRSAEAVLETVFAEDGLDGGVSVANPLVQRAVRQRRGMARLSIVLDRPVIGLGASASLHYAGLPPLIGNDCHIAEHADVANALGAVVGQVRMSAEARVSQPEIGLFRLNSGERLDDFETEDEAMAAAEAHVRVLAASLAERAGTDQARIETARRIKVATIEGERSFVEAIVVATATGRPRIAS</sequence>
<organism evidence="3 4">
    <name type="scientific">Mesorhizobium plurifarium</name>
    <dbReference type="NCBI Taxonomy" id="69974"/>
    <lineage>
        <taxon>Bacteria</taxon>
        <taxon>Pseudomonadati</taxon>
        <taxon>Pseudomonadota</taxon>
        <taxon>Alphaproteobacteria</taxon>
        <taxon>Hyphomicrobiales</taxon>
        <taxon>Phyllobacteriaceae</taxon>
        <taxon>Mesorhizobium</taxon>
    </lineage>
</organism>